<evidence type="ECO:0000313" key="2">
    <source>
        <dbReference type="Proteomes" id="UP000794436"/>
    </source>
</evidence>
<sequence length="136" mass="15254">MTMEVSAAELLVGAWESTEAFGNTSLDWSQALKEKAATLVVTFHRDGAYELQLHANNQASDDVTSQFRHLVPANGTYSVESNQLKIKGDTSGIQWTFQHEEDNTLRIRLQGAKRFGRCKGVDVIYFKRRSKGDSDE</sequence>
<dbReference type="EMBL" id="SPLM01000144">
    <property type="protein sequence ID" value="TMW57246.1"/>
    <property type="molecule type" value="Genomic_DNA"/>
</dbReference>
<organism evidence="1 2">
    <name type="scientific">Pythium oligandrum</name>
    <name type="common">Mycoparasitic fungus</name>
    <dbReference type="NCBI Taxonomy" id="41045"/>
    <lineage>
        <taxon>Eukaryota</taxon>
        <taxon>Sar</taxon>
        <taxon>Stramenopiles</taxon>
        <taxon>Oomycota</taxon>
        <taxon>Peronosporomycetes</taxon>
        <taxon>Pythiales</taxon>
        <taxon>Pythiaceae</taxon>
        <taxon>Pythium</taxon>
    </lineage>
</organism>
<dbReference type="Proteomes" id="UP000794436">
    <property type="component" value="Unassembled WGS sequence"/>
</dbReference>
<reference evidence="1" key="1">
    <citation type="submission" date="2019-03" db="EMBL/GenBank/DDBJ databases">
        <title>Long read genome sequence of the mycoparasitic Pythium oligandrum ATCC 38472 isolated from sugarbeet rhizosphere.</title>
        <authorList>
            <person name="Gaulin E."/>
        </authorList>
    </citation>
    <scope>NUCLEOTIDE SEQUENCE</scope>
    <source>
        <strain evidence="1">ATCC 38472_TT</strain>
    </source>
</reference>
<evidence type="ECO:0008006" key="3">
    <source>
        <dbReference type="Google" id="ProtNLM"/>
    </source>
</evidence>
<proteinExistence type="predicted"/>
<name>A0A8K1C618_PYTOL</name>
<gene>
    <name evidence="1" type="ORF">Poli38472_003171</name>
</gene>
<comment type="caution">
    <text evidence="1">The sequence shown here is derived from an EMBL/GenBank/DDBJ whole genome shotgun (WGS) entry which is preliminary data.</text>
</comment>
<evidence type="ECO:0000313" key="1">
    <source>
        <dbReference type="EMBL" id="TMW57246.1"/>
    </source>
</evidence>
<dbReference type="AlphaFoldDB" id="A0A8K1C618"/>
<accession>A0A8K1C618</accession>
<dbReference type="OrthoDB" id="90180at2759"/>
<protein>
    <recommendedName>
        <fullName evidence="3">Lipocalin-like domain-containing protein</fullName>
    </recommendedName>
</protein>
<keyword evidence="2" id="KW-1185">Reference proteome</keyword>